<reference evidence="2" key="1">
    <citation type="submission" date="2022-02" db="EMBL/GenBank/DDBJ databases">
        <title>Atlantic sturgeon de novo genome assembly.</title>
        <authorList>
            <person name="Stock M."/>
            <person name="Klopp C."/>
            <person name="Guiguen Y."/>
            <person name="Cabau C."/>
            <person name="Parinello H."/>
            <person name="Santidrian Yebra-Pimentel E."/>
            <person name="Kuhl H."/>
            <person name="Dirks R.P."/>
            <person name="Guessner J."/>
            <person name="Wuertz S."/>
            <person name="Du K."/>
            <person name="Schartl M."/>
        </authorList>
    </citation>
    <scope>NUCLEOTIDE SEQUENCE</scope>
    <source>
        <strain evidence="2">STURGEONOMICS-FGT-2020</strain>
        <tissue evidence="2">Whole blood</tissue>
    </source>
</reference>
<accession>A0AAD8LM80</accession>
<dbReference type="Proteomes" id="UP001230051">
    <property type="component" value="Unassembled WGS sequence"/>
</dbReference>
<evidence type="ECO:0000256" key="1">
    <source>
        <dbReference type="SAM" id="MobiDB-lite"/>
    </source>
</evidence>
<sequence length="88" mass="10030">MCSKCCRKRAAARQYSPVSHGSDTERSALLRRAERAEALVQDQERLGKKSNKEKETQKKNSGSGGNRYHYRLLIIPVFEHLYSVPLPV</sequence>
<feature type="compositionally biased region" description="Basic and acidic residues" evidence="1">
    <location>
        <begin position="40"/>
        <end position="58"/>
    </location>
</feature>
<gene>
    <name evidence="2" type="ORF">AOXY_G6251</name>
</gene>
<dbReference type="AlphaFoldDB" id="A0AAD8LM80"/>
<organism evidence="2 3">
    <name type="scientific">Acipenser oxyrinchus oxyrinchus</name>
    <dbReference type="NCBI Taxonomy" id="40147"/>
    <lineage>
        <taxon>Eukaryota</taxon>
        <taxon>Metazoa</taxon>
        <taxon>Chordata</taxon>
        <taxon>Craniata</taxon>
        <taxon>Vertebrata</taxon>
        <taxon>Euteleostomi</taxon>
        <taxon>Actinopterygii</taxon>
        <taxon>Chondrostei</taxon>
        <taxon>Acipenseriformes</taxon>
        <taxon>Acipenseridae</taxon>
        <taxon>Acipenser</taxon>
    </lineage>
</organism>
<name>A0AAD8LM80_ACIOX</name>
<evidence type="ECO:0000313" key="3">
    <source>
        <dbReference type="Proteomes" id="UP001230051"/>
    </source>
</evidence>
<comment type="caution">
    <text evidence="2">The sequence shown here is derived from an EMBL/GenBank/DDBJ whole genome shotgun (WGS) entry which is preliminary data.</text>
</comment>
<keyword evidence="3" id="KW-1185">Reference proteome</keyword>
<dbReference type="EMBL" id="JAGXEW010000005">
    <property type="protein sequence ID" value="KAK1171430.1"/>
    <property type="molecule type" value="Genomic_DNA"/>
</dbReference>
<evidence type="ECO:0000313" key="2">
    <source>
        <dbReference type="EMBL" id="KAK1171430.1"/>
    </source>
</evidence>
<proteinExistence type="predicted"/>
<feature type="region of interest" description="Disordered" evidence="1">
    <location>
        <begin position="40"/>
        <end position="66"/>
    </location>
</feature>
<protein>
    <submittedName>
        <fullName evidence="2">Uncharacterized protein</fullName>
    </submittedName>
</protein>